<comment type="caution">
    <text evidence="2">The sequence shown here is derived from an EMBL/GenBank/DDBJ whole genome shotgun (WGS) entry which is preliminary data.</text>
</comment>
<accession>A0AAD7VHG8</accession>
<dbReference type="PANTHER" id="PTHR16897:SF2">
    <property type="entry name" value="OS03G0226600 PROTEIN"/>
    <property type="match status" value="1"/>
</dbReference>
<feature type="region of interest" description="Disordered" evidence="1">
    <location>
        <begin position="890"/>
        <end position="932"/>
    </location>
</feature>
<reference evidence="2" key="1">
    <citation type="journal article" date="2023" name="Science">
        <title>Elucidation of the pathway for biosynthesis of saponin adjuvants from the soapbark tree.</title>
        <authorList>
            <person name="Reed J."/>
            <person name="Orme A."/>
            <person name="El-Demerdash A."/>
            <person name="Owen C."/>
            <person name="Martin L.B.B."/>
            <person name="Misra R.C."/>
            <person name="Kikuchi S."/>
            <person name="Rejzek M."/>
            <person name="Martin A.C."/>
            <person name="Harkess A."/>
            <person name="Leebens-Mack J."/>
            <person name="Louveau T."/>
            <person name="Stephenson M.J."/>
            <person name="Osbourn A."/>
        </authorList>
    </citation>
    <scope>NUCLEOTIDE SEQUENCE</scope>
    <source>
        <strain evidence="2">S10</strain>
    </source>
</reference>
<protein>
    <submittedName>
        <fullName evidence="2">Protein shisa-5</fullName>
    </submittedName>
</protein>
<dbReference type="EMBL" id="JARAOO010000003">
    <property type="protein sequence ID" value="KAJ7975982.1"/>
    <property type="molecule type" value="Genomic_DNA"/>
</dbReference>
<evidence type="ECO:0000313" key="2">
    <source>
        <dbReference type="EMBL" id="KAJ7975982.1"/>
    </source>
</evidence>
<feature type="compositionally biased region" description="Acidic residues" evidence="1">
    <location>
        <begin position="416"/>
        <end position="427"/>
    </location>
</feature>
<evidence type="ECO:0000313" key="3">
    <source>
        <dbReference type="Proteomes" id="UP001163823"/>
    </source>
</evidence>
<keyword evidence="3" id="KW-1185">Reference proteome</keyword>
<feature type="compositionally biased region" description="Basic and acidic residues" evidence="1">
    <location>
        <begin position="514"/>
        <end position="537"/>
    </location>
</feature>
<feature type="region of interest" description="Disordered" evidence="1">
    <location>
        <begin position="416"/>
        <end position="445"/>
    </location>
</feature>
<evidence type="ECO:0000256" key="1">
    <source>
        <dbReference type="SAM" id="MobiDB-lite"/>
    </source>
</evidence>
<name>A0AAD7VHG8_QUISA</name>
<dbReference type="Proteomes" id="UP001163823">
    <property type="component" value="Chromosome 3"/>
</dbReference>
<proteinExistence type="predicted"/>
<dbReference type="AlphaFoldDB" id="A0AAD7VHG8"/>
<feature type="region of interest" description="Disordered" evidence="1">
    <location>
        <begin position="579"/>
        <end position="598"/>
    </location>
</feature>
<feature type="region of interest" description="Disordered" evidence="1">
    <location>
        <begin position="514"/>
        <end position="574"/>
    </location>
</feature>
<feature type="compositionally biased region" description="Polar residues" evidence="1">
    <location>
        <begin position="583"/>
        <end position="596"/>
    </location>
</feature>
<feature type="compositionally biased region" description="Low complexity" evidence="1">
    <location>
        <begin position="909"/>
        <end position="923"/>
    </location>
</feature>
<organism evidence="2 3">
    <name type="scientific">Quillaja saponaria</name>
    <name type="common">Soap bark tree</name>
    <dbReference type="NCBI Taxonomy" id="32244"/>
    <lineage>
        <taxon>Eukaryota</taxon>
        <taxon>Viridiplantae</taxon>
        <taxon>Streptophyta</taxon>
        <taxon>Embryophyta</taxon>
        <taxon>Tracheophyta</taxon>
        <taxon>Spermatophyta</taxon>
        <taxon>Magnoliopsida</taxon>
        <taxon>eudicotyledons</taxon>
        <taxon>Gunneridae</taxon>
        <taxon>Pentapetalae</taxon>
        <taxon>rosids</taxon>
        <taxon>fabids</taxon>
        <taxon>Fabales</taxon>
        <taxon>Quillajaceae</taxon>
        <taxon>Quillaja</taxon>
    </lineage>
</organism>
<dbReference type="KEGG" id="qsa:O6P43_005818"/>
<dbReference type="PANTHER" id="PTHR16897">
    <property type="entry name" value="OS10G0105400 PROTEIN"/>
    <property type="match status" value="1"/>
</dbReference>
<sequence>MPGLAQINDQYSNGSSPMYSLSENGFWSKHRDDVSYNQLQKFWSELSPQARQELLRIDKQTLFEQARKNMYCSRCNGLLLEGFLQIVMYGKSLQQEGAGGYPPCNQPGPLKNQSDVGSSINNGCQDEIQDPSVHPWGGLTTTREGSLTLMDCYLYSKSLKGLQTVFDSARARERERELLYPDACGGGGRGWISQGIASYGRGHGTRETCALHTARLSCDTLVDFWSALGEETRQSLLRMKEEDFIERLMYRFDSKRFCRDCRRNVIREFKELKELKRMRREPRCTSWFCVPDTAFQYEVSDDSIQAEWRQTFADTVGSYHHFEWAVGTSEGKSDILEFENIGMNGSVQVNGLELGGLGACFITLRAWKLDGRCTELYVKAHAMKGQQCVHCRLVVGDGYVTITKGEGIRRFFEHAEEAEEEEDDDSVDKDGNELDGECSRPQKHAKSPELAREFLLDAATVIFKEQVEKAFREGTARQNAHSIFVCLALKLLEERVHVACKEIITLEKQTKLLEEEENEKREEEERKERRRTKEREKKLRRKERLKGKEKDKEKKSSESNDTAGFPEDSKEATSAIVDEEQSNHISCRDSNCQTGDTHLIRPDSPDAQDEAFSNECSTSPMLNYSQNCCDGEIISMKDGTGTFTVEQSKFSRRRLKSRKEIQLDMSLKWSDRRRFAVFSEGGSVVSKSEPRQYGDSFVNSFRGMNGSSRQLRANVTKSNCRNCGPKLNEKFHSNNWMSDRYDFHSCSCNHNSEFRAKAEAHSSVNRVGREFKVVGKSESVLETSKQFHHGHKFSQIDYMHENYGRAKSRVTLGDNANRDSLHSKKVWEPMESQKKYFCSSSDSDVTLRSAGSKSALVIQQKLLAMNLNYFQVEILIPTLGSITSNSDNCSSCLSEGDSNTTSSNHGNMESSSTSDSEDASQQSEGRESSVCNQNGFSECHEVEVEKNKNANEVEASAGRTSLGSSLNGVGTNVSGNHGMRTADNFENGLSTANLPSQHQRMLPPAPNQSIQFPVFQAPSTMGYYQHSPVSWPAGPANGLMPFLHPNHYLYAGPLGYGLNDNSRFCVQYGALQHLATPLFNPATVPVYQPVAKPKSLNLEGLNQISKSASIQGHLNGAVAENFVSAGTNSKIPISNLDSGQENHSVKSDRNNSSFSLFHFGGPVALSAGSKLNPALPKGGAVGDRTSADHVENDQACNKKETMEEYNLFAASNSLRFSFF</sequence>
<feature type="compositionally biased region" description="Basic and acidic residues" evidence="1">
    <location>
        <begin position="546"/>
        <end position="558"/>
    </location>
</feature>
<feature type="compositionally biased region" description="Polar residues" evidence="1">
    <location>
        <begin position="890"/>
        <end position="908"/>
    </location>
</feature>
<feature type="compositionally biased region" description="Basic and acidic residues" evidence="1">
    <location>
        <begin position="428"/>
        <end position="445"/>
    </location>
</feature>
<gene>
    <name evidence="2" type="ORF">O6P43_005818</name>
</gene>